<name>A0A1C5GVB4_9ACTN</name>
<gene>
    <name evidence="5" type="ORF">GA0070614_0424</name>
</gene>
<feature type="compositionally biased region" description="Low complexity" evidence="3">
    <location>
        <begin position="369"/>
        <end position="401"/>
    </location>
</feature>
<feature type="domain" description="Fibronectin type-III" evidence="4">
    <location>
        <begin position="410"/>
        <end position="494"/>
    </location>
</feature>
<dbReference type="Gene3D" id="2.60.40.10">
    <property type="entry name" value="Immunoglobulins"/>
    <property type="match status" value="1"/>
</dbReference>
<keyword evidence="2" id="KW-0119">Carbohydrate metabolism</keyword>
<evidence type="ECO:0000313" key="5">
    <source>
        <dbReference type="EMBL" id="SCG37704.1"/>
    </source>
</evidence>
<dbReference type="Gene3D" id="2.80.10.50">
    <property type="match status" value="1"/>
</dbReference>
<dbReference type="AlphaFoldDB" id="A0A1C5GVB4"/>
<keyword evidence="1" id="KW-0378">Hydrolase</keyword>
<dbReference type="InterPro" id="IPR000772">
    <property type="entry name" value="Ricin_B_lectin"/>
</dbReference>
<feature type="compositionally biased region" description="Basic and acidic residues" evidence="3">
    <location>
        <begin position="59"/>
        <end position="68"/>
    </location>
</feature>
<dbReference type="Pfam" id="PF14200">
    <property type="entry name" value="RicinB_lectin_2"/>
    <property type="match status" value="1"/>
</dbReference>
<dbReference type="SUPFAM" id="SSF55486">
    <property type="entry name" value="Metalloproteases ('zincins'), catalytic domain"/>
    <property type="match status" value="1"/>
</dbReference>
<dbReference type="PROSITE" id="PS50853">
    <property type="entry name" value="FN3"/>
    <property type="match status" value="1"/>
</dbReference>
<dbReference type="SUPFAM" id="SSF50370">
    <property type="entry name" value="Ricin B-like lectins"/>
    <property type="match status" value="1"/>
</dbReference>
<dbReference type="CDD" id="cd00063">
    <property type="entry name" value="FN3"/>
    <property type="match status" value="1"/>
</dbReference>
<dbReference type="Proteomes" id="UP000198215">
    <property type="component" value="Chromosome I"/>
</dbReference>
<feature type="region of interest" description="Disordered" evidence="3">
    <location>
        <begin position="337"/>
        <end position="420"/>
    </location>
</feature>
<dbReference type="GO" id="GO:0000272">
    <property type="term" value="P:polysaccharide catabolic process"/>
    <property type="evidence" value="ECO:0007669"/>
    <property type="project" value="UniProtKB-KW"/>
</dbReference>
<evidence type="ECO:0000256" key="3">
    <source>
        <dbReference type="SAM" id="MobiDB-lite"/>
    </source>
</evidence>
<evidence type="ECO:0000313" key="6">
    <source>
        <dbReference type="Proteomes" id="UP000198215"/>
    </source>
</evidence>
<evidence type="ECO:0000256" key="2">
    <source>
        <dbReference type="ARBA" id="ARBA00023326"/>
    </source>
</evidence>
<feature type="region of interest" description="Disordered" evidence="3">
    <location>
        <begin position="22"/>
        <end position="72"/>
    </location>
</feature>
<dbReference type="InterPro" id="IPR036116">
    <property type="entry name" value="FN3_sf"/>
</dbReference>
<accession>A0A1C5GVB4</accession>
<dbReference type="EMBL" id="LT607753">
    <property type="protein sequence ID" value="SCG37704.1"/>
    <property type="molecule type" value="Genomic_DNA"/>
</dbReference>
<dbReference type="SUPFAM" id="SSF49265">
    <property type="entry name" value="Fibronectin type III"/>
    <property type="match status" value="1"/>
</dbReference>
<keyword evidence="6" id="KW-1185">Reference proteome</keyword>
<dbReference type="InterPro" id="IPR035992">
    <property type="entry name" value="Ricin_B-like_lectins"/>
</dbReference>
<dbReference type="InterPro" id="IPR013783">
    <property type="entry name" value="Ig-like_fold"/>
</dbReference>
<proteinExistence type="predicted"/>
<feature type="compositionally biased region" description="Pro residues" evidence="3">
    <location>
        <begin position="402"/>
        <end position="412"/>
    </location>
</feature>
<sequence length="638" mass="66362">MVYQGLTPAEKGEPCVGAYEVAGDDDCSHGPDPVPPGLDIGRDVKPVAPVRTEPTAPRPDPKTPRDAEVAEDAGALAPAESTPAVVPDAAAGGLSYTLGESGVVCAGDGTDGKRVQVLYAYEAGRPSRFGQYLESFRAWAAGVDAIYAASARATGGTRHVRYVVTPDCRVDVLQVQLPSGALSTFKDTIEALRALDHDRTDRKYMIFADANVYCGIGTFVGDERSAATNRNNLGPSYGRTDAGCWTPSVAAHELTHNLGAVFDSAPNSSKAGHCVDDFDVMCYKDADTTKVRVVCGDRGLEKRLDCNHDDYFHTDPKAGSYLDTHWNVADNGFLVKGEPSVGPSPTPSGATPTSGPPGVTPTPEPTPVLSPTSATPSPTGTTAAPSPDVTTVTPGPSGTDPVPSPTVTPPPNRVKLTVSDTTATSTRLAWPAGPVDARYAVLVDGRSIARTAATRVSVIGMRPGTAYRVQIALVQSGGGLQPYTEVVTVRTTSPVAAAANEWLSLHNALTGAPAEVHGSRRNDGVPLVLGSGTGAANQAWRLVPATEGMFLIVSKATGKCVAPLGGTAVRGVPLVQVECAPGQTGQRWRVTRTDAGLRLGTADGALVVGIGSRYGVTRLLTLQRPDGSRHQSWTPRPA</sequence>
<organism evidence="5 6">
    <name type="scientific">Micromonospora coxensis</name>
    <dbReference type="NCBI Taxonomy" id="356852"/>
    <lineage>
        <taxon>Bacteria</taxon>
        <taxon>Bacillati</taxon>
        <taxon>Actinomycetota</taxon>
        <taxon>Actinomycetes</taxon>
        <taxon>Micromonosporales</taxon>
        <taxon>Micromonosporaceae</taxon>
        <taxon>Micromonospora</taxon>
    </lineage>
</organism>
<feature type="compositionally biased region" description="Low complexity" evidence="3">
    <location>
        <begin position="337"/>
        <end position="353"/>
    </location>
</feature>
<reference evidence="6" key="1">
    <citation type="submission" date="2016-06" db="EMBL/GenBank/DDBJ databases">
        <authorList>
            <person name="Varghese N."/>
            <person name="Submissions Spin"/>
        </authorList>
    </citation>
    <scope>NUCLEOTIDE SEQUENCE [LARGE SCALE GENOMIC DNA]</scope>
    <source>
        <strain evidence="6">DSM 45161</strain>
    </source>
</reference>
<protein>
    <recommendedName>
        <fullName evidence="4">Fibronectin type-III domain-containing protein</fullName>
    </recommendedName>
</protein>
<keyword evidence="2" id="KW-0624">Polysaccharide degradation</keyword>
<evidence type="ECO:0000259" key="4">
    <source>
        <dbReference type="PROSITE" id="PS50853"/>
    </source>
</evidence>
<evidence type="ECO:0000256" key="1">
    <source>
        <dbReference type="ARBA" id="ARBA00023295"/>
    </source>
</evidence>
<keyword evidence="1" id="KW-0326">Glycosidase</keyword>
<dbReference type="InterPro" id="IPR003961">
    <property type="entry name" value="FN3_dom"/>
</dbReference>
<dbReference type="Pfam" id="PF00041">
    <property type="entry name" value="fn3"/>
    <property type="match status" value="1"/>
</dbReference>
<dbReference type="CDD" id="cd00161">
    <property type="entry name" value="beta-trefoil_Ricin-like"/>
    <property type="match status" value="1"/>
</dbReference>
<feature type="compositionally biased region" description="Pro residues" evidence="3">
    <location>
        <begin position="354"/>
        <end position="368"/>
    </location>
</feature>
<dbReference type="PROSITE" id="PS50231">
    <property type="entry name" value="RICIN_B_LECTIN"/>
    <property type="match status" value="1"/>
</dbReference>
<dbReference type="GO" id="GO:0016798">
    <property type="term" value="F:hydrolase activity, acting on glycosyl bonds"/>
    <property type="evidence" value="ECO:0007669"/>
    <property type="project" value="UniProtKB-KW"/>
</dbReference>